<dbReference type="EMBL" id="AQHN01000011">
    <property type="protein sequence ID" value="ENN88942.1"/>
    <property type="molecule type" value="Genomic_DNA"/>
</dbReference>
<organism evidence="1 2">
    <name type="scientific">Rhizobium freirei PRF 81</name>
    <dbReference type="NCBI Taxonomy" id="363754"/>
    <lineage>
        <taxon>Bacteria</taxon>
        <taxon>Pseudomonadati</taxon>
        <taxon>Pseudomonadota</taxon>
        <taxon>Alphaproteobacteria</taxon>
        <taxon>Hyphomicrobiales</taxon>
        <taxon>Rhizobiaceae</taxon>
        <taxon>Rhizobium/Agrobacterium group</taxon>
        <taxon>Rhizobium</taxon>
    </lineage>
</organism>
<name>N6VD09_9HYPH</name>
<evidence type="ECO:0000313" key="1">
    <source>
        <dbReference type="EMBL" id="ENN88942.1"/>
    </source>
</evidence>
<keyword evidence="2" id="KW-1185">Reference proteome</keyword>
<gene>
    <name evidence="1" type="ORF">RHSP_10272</name>
</gene>
<comment type="caution">
    <text evidence="1">The sequence shown here is derived from an EMBL/GenBank/DDBJ whole genome shotgun (WGS) entry which is preliminary data.</text>
</comment>
<dbReference type="STRING" id="363754.RHSP_10272"/>
<dbReference type="Proteomes" id="UP000012429">
    <property type="component" value="Unassembled WGS sequence"/>
</dbReference>
<dbReference type="AlphaFoldDB" id="N6VD09"/>
<sequence>MTGQRRRQVVTQRHPLLVVILKREHAFVRPVAVGQEFAERIGVFEQRRFDRIETIMLVNRPDLGGHLVDGANVAGRTIDKATRQAGLELLRFLLFVAHILGNPVREQSRLTSGLG</sequence>
<evidence type="ECO:0000313" key="2">
    <source>
        <dbReference type="Proteomes" id="UP000012429"/>
    </source>
</evidence>
<proteinExistence type="predicted"/>
<reference evidence="1 2" key="1">
    <citation type="journal article" date="2012" name="BMC Genomics">
        <title>Genomic basis of broad host range and environmental adaptability of Rhizobium tropici CIAT 899 and Rhizobium sp. PRF 81 which are used in inoculants for common bean (Phaseolus vulgaris L.).</title>
        <authorList>
            <person name="Ormeno-Orrillo E."/>
            <person name="Menna P."/>
            <person name="Almeida L.G."/>
            <person name="Ollero F.J."/>
            <person name="Nicolas M.F."/>
            <person name="Pains Rodrigues E."/>
            <person name="Shigueyoshi Nakatani A."/>
            <person name="Silva Batista J.S."/>
            <person name="Oliveira Chueire L.M."/>
            <person name="Souza R.C."/>
            <person name="Ribeiro Vasconcelos A.T."/>
            <person name="Megias M."/>
            <person name="Hungria M."/>
            <person name="Martinez-Romero E."/>
        </authorList>
    </citation>
    <scope>NUCLEOTIDE SEQUENCE [LARGE SCALE GENOMIC DNA]</scope>
    <source>
        <strain evidence="1 2">PRF 81</strain>
    </source>
</reference>
<protein>
    <submittedName>
        <fullName evidence="1">Uncharacterized protein</fullName>
    </submittedName>
</protein>
<accession>N6VD09</accession>